<dbReference type="RefSeq" id="WP_007040597.1">
    <property type="nucleotide sequence ID" value="NZ_AFWT01000011.1"/>
</dbReference>
<dbReference type="STRING" id="765913.ThidrDRAFT_1883"/>
<dbReference type="eggNOG" id="ENOG5032SZG">
    <property type="taxonomic scope" value="Bacteria"/>
</dbReference>
<accession>G2E0R0</accession>
<name>G2E0R0_9GAMM</name>
<gene>
    <name evidence="1" type="ORF">ThidrDRAFT_1883</name>
</gene>
<keyword evidence="2" id="KW-1185">Reference proteome</keyword>
<sequence length="132" mass="15125">MYNEQLQTVTITQDVQRERERERAQRLRGALTQMSLRDENRLYAQTRGISQNNRNDGFRPGYLNRITGEYLLSRFSDGTLAPIHVLDGLPESWIADRDAEGHVTAARTEIVSGFVRDNAFFTREEAIKASAH</sequence>
<evidence type="ECO:0000313" key="1">
    <source>
        <dbReference type="EMBL" id="EGV31682.1"/>
    </source>
</evidence>
<protein>
    <submittedName>
        <fullName evidence="1">Uncharacterized protein</fullName>
    </submittedName>
</protein>
<comment type="caution">
    <text evidence="1">The sequence shown here is derived from an EMBL/GenBank/DDBJ whole genome shotgun (WGS) entry which is preliminary data.</text>
</comment>
<reference evidence="1 2" key="1">
    <citation type="submission" date="2011-06" db="EMBL/GenBank/DDBJ databases">
        <title>The draft genome of Thiorhodococcus drewsii AZ1.</title>
        <authorList>
            <consortium name="US DOE Joint Genome Institute (JGI-PGF)"/>
            <person name="Lucas S."/>
            <person name="Han J."/>
            <person name="Lapidus A."/>
            <person name="Cheng J.-F."/>
            <person name="Goodwin L."/>
            <person name="Pitluck S."/>
            <person name="Peters L."/>
            <person name="Land M.L."/>
            <person name="Hauser L."/>
            <person name="Vogl K."/>
            <person name="Liu Z."/>
            <person name="Imhoff J."/>
            <person name="Thiel V."/>
            <person name="Frigaard N.-U."/>
            <person name="Bryant D.A."/>
            <person name="Woyke T.J."/>
        </authorList>
    </citation>
    <scope>NUCLEOTIDE SEQUENCE [LARGE SCALE GENOMIC DNA]</scope>
    <source>
        <strain evidence="1 2">AZ1</strain>
    </source>
</reference>
<proteinExistence type="predicted"/>
<organism evidence="1 2">
    <name type="scientific">Thiorhodococcus drewsii AZ1</name>
    <dbReference type="NCBI Taxonomy" id="765913"/>
    <lineage>
        <taxon>Bacteria</taxon>
        <taxon>Pseudomonadati</taxon>
        <taxon>Pseudomonadota</taxon>
        <taxon>Gammaproteobacteria</taxon>
        <taxon>Chromatiales</taxon>
        <taxon>Chromatiaceae</taxon>
        <taxon>Thiorhodococcus</taxon>
    </lineage>
</organism>
<dbReference type="Proteomes" id="UP000004200">
    <property type="component" value="Unassembled WGS sequence"/>
</dbReference>
<dbReference type="AlphaFoldDB" id="G2E0R0"/>
<dbReference type="EMBL" id="AFWT01000011">
    <property type="protein sequence ID" value="EGV31682.1"/>
    <property type="molecule type" value="Genomic_DNA"/>
</dbReference>
<dbReference type="OrthoDB" id="5795260at2"/>
<evidence type="ECO:0000313" key="2">
    <source>
        <dbReference type="Proteomes" id="UP000004200"/>
    </source>
</evidence>